<dbReference type="EMBL" id="UINC01180265">
    <property type="protein sequence ID" value="SVD89371.1"/>
    <property type="molecule type" value="Genomic_DNA"/>
</dbReference>
<accession>A0A382Z1R2</accession>
<gene>
    <name evidence="1" type="ORF">METZ01_LOCUS442225</name>
</gene>
<name>A0A382Z1R2_9ZZZZ</name>
<organism evidence="1">
    <name type="scientific">marine metagenome</name>
    <dbReference type="NCBI Taxonomy" id="408172"/>
    <lineage>
        <taxon>unclassified sequences</taxon>
        <taxon>metagenomes</taxon>
        <taxon>ecological metagenomes</taxon>
    </lineage>
</organism>
<proteinExistence type="predicted"/>
<dbReference type="AlphaFoldDB" id="A0A382Z1R2"/>
<evidence type="ECO:0000313" key="1">
    <source>
        <dbReference type="EMBL" id="SVD89371.1"/>
    </source>
</evidence>
<feature type="non-terminal residue" evidence="1">
    <location>
        <position position="64"/>
    </location>
</feature>
<reference evidence="1" key="1">
    <citation type="submission" date="2018-05" db="EMBL/GenBank/DDBJ databases">
        <authorList>
            <person name="Lanie J.A."/>
            <person name="Ng W.-L."/>
            <person name="Kazmierczak K.M."/>
            <person name="Andrzejewski T.M."/>
            <person name="Davidsen T.M."/>
            <person name="Wayne K.J."/>
            <person name="Tettelin H."/>
            <person name="Glass J.I."/>
            <person name="Rusch D."/>
            <person name="Podicherti R."/>
            <person name="Tsui H.-C.T."/>
            <person name="Winkler M.E."/>
        </authorList>
    </citation>
    <scope>NUCLEOTIDE SEQUENCE</scope>
</reference>
<protein>
    <submittedName>
        <fullName evidence="1">Uncharacterized protein</fullName>
    </submittedName>
</protein>
<sequence length="64" mass="7495">MQKKFKFILFLVGIIALSYPQQKDSDNTQDIKQSIINEFNVLYGAGWYFTWNLNNTPHRIIGKS</sequence>